<sequence length="280" mass="30051">MGCSGQARTKPRRNQPSQHCPRLAGRRPHGGGRRQQIACGAWPHAGRNSPGQATPRRCTTAPHHRNHVAQGCRPTRATSGKQRSASVQQFARPVHSAAASAQPPCAVSAHGCRARICARREGGAHGRIGYPRMRASGESSTTKHRLLHASGSHPIPPPNDPKFCAGRDLLAPLRNRNFGNCCSEDLLYRFLSYCAVVSYQDARASGDTALSSPCWDLLATMHRVVNYHSSWARQRCSPYWGLTPCPSGAWFVSLFVLFSGNPGFTAGRGFNPAGGAPGGG</sequence>
<accession>A0A2Z7B160</accession>
<protein>
    <submittedName>
        <fullName evidence="2">Uncharacterized protein</fullName>
    </submittedName>
</protein>
<dbReference type="EMBL" id="KV010209">
    <property type="protein sequence ID" value="KZV27993.1"/>
    <property type="molecule type" value="Genomic_DNA"/>
</dbReference>
<evidence type="ECO:0000256" key="1">
    <source>
        <dbReference type="SAM" id="MobiDB-lite"/>
    </source>
</evidence>
<evidence type="ECO:0000313" key="2">
    <source>
        <dbReference type="EMBL" id="KZV27993.1"/>
    </source>
</evidence>
<evidence type="ECO:0000313" key="3">
    <source>
        <dbReference type="Proteomes" id="UP000250235"/>
    </source>
</evidence>
<organism evidence="2 3">
    <name type="scientific">Dorcoceras hygrometricum</name>
    <dbReference type="NCBI Taxonomy" id="472368"/>
    <lineage>
        <taxon>Eukaryota</taxon>
        <taxon>Viridiplantae</taxon>
        <taxon>Streptophyta</taxon>
        <taxon>Embryophyta</taxon>
        <taxon>Tracheophyta</taxon>
        <taxon>Spermatophyta</taxon>
        <taxon>Magnoliopsida</taxon>
        <taxon>eudicotyledons</taxon>
        <taxon>Gunneridae</taxon>
        <taxon>Pentapetalae</taxon>
        <taxon>asterids</taxon>
        <taxon>lamiids</taxon>
        <taxon>Lamiales</taxon>
        <taxon>Gesneriaceae</taxon>
        <taxon>Didymocarpoideae</taxon>
        <taxon>Trichosporeae</taxon>
        <taxon>Loxocarpinae</taxon>
        <taxon>Dorcoceras</taxon>
    </lineage>
</organism>
<gene>
    <name evidence="2" type="ORF">F511_27319</name>
</gene>
<reference evidence="2 3" key="1">
    <citation type="journal article" date="2015" name="Proc. Natl. Acad. Sci. U.S.A.">
        <title>The resurrection genome of Boea hygrometrica: A blueprint for survival of dehydration.</title>
        <authorList>
            <person name="Xiao L."/>
            <person name="Yang G."/>
            <person name="Zhang L."/>
            <person name="Yang X."/>
            <person name="Zhao S."/>
            <person name="Ji Z."/>
            <person name="Zhou Q."/>
            <person name="Hu M."/>
            <person name="Wang Y."/>
            <person name="Chen M."/>
            <person name="Xu Y."/>
            <person name="Jin H."/>
            <person name="Xiao X."/>
            <person name="Hu G."/>
            <person name="Bao F."/>
            <person name="Hu Y."/>
            <person name="Wan P."/>
            <person name="Li L."/>
            <person name="Deng X."/>
            <person name="Kuang T."/>
            <person name="Xiang C."/>
            <person name="Zhu J.K."/>
            <person name="Oliver M.J."/>
            <person name="He Y."/>
        </authorList>
    </citation>
    <scope>NUCLEOTIDE SEQUENCE [LARGE SCALE GENOMIC DNA]</scope>
    <source>
        <strain evidence="3">cv. XS01</strain>
    </source>
</reference>
<feature type="compositionally biased region" description="Polar residues" evidence="1">
    <location>
        <begin position="76"/>
        <end position="86"/>
    </location>
</feature>
<dbReference type="Proteomes" id="UP000250235">
    <property type="component" value="Unassembled WGS sequence"/>
</dbReference>
<feature type="region of interest" description="Disordered" evidence="1">
    <location>
        <begin position="1"/>
        <end position="86"/>
    </location>
</feature>
<name>A0A2Z7B160_9LAMI</name>
<keyword evidence="3" id="KW-1185">Reference proteome</keyword>
<dbReference type="AlphaFoldDB" id="A0A2Z7B160"/>
<proteinExistence type="predicted"/>